<name>A0A1Q9C8N1_SYMMI</name>
<dbReference type="Proteomes" id="UP000186817">
    <property type="component" value="Unassembled WGS sequence"/>
</dbReference>
<organism evidence="2 3">
    <name type="scientific">Symbiodinium microadriaticum</name>
    <name type="common">Dinoflagellate</name>
    <name type="synonym">Zooxanthella microadriatica</name>
    <dbReference type="NCBI Taxonomy" id="2951"/>
    <lineage>
        <taxon>Eukaryota</taxon>
        <taxon>Sar</taxon>
        <taxon>Alveolata</taxon>
        <taxon>Dinophyceae</taxon>
        <taxon>Suessiales</taxon>
        <taxon>Symbiodiniaceae</taxon>
        <taxon>Symbiodinium</taxon>
    </lineage>
</organism>
<evidence type="ECO:0000313" key="2">
    <source>
        <dbReference type="EMBL" id="OLP79302.1"/>
    </source>
</evidence>
<feature type="region of interest" description="Disordered" evidence="1">
    <location>
        <begin position="944"/>
        <end position="963"/>
    </location>
</feature>
<evidence type="ECO:0000313" key="3">
    <source>
        <dbReference type="Proteomes" id="UP000186817"/>
    </source>
</evidence>
<keyword evidence="3" id="KW-1185">Reference proteome</keyword>
<accession>A0A1Q9C8N1</accession>
<evidence type="ECO:0000256" key="1">
    <source>
        <dbReference type="SAM" id="MobiDB-lite"/>
    </source>
</evidence>
<proteinExistence type="predicted"/>
<feature type="compositionally biased region" description="Low complexity" evidence="1">
    <location>
        <begin position="309"/>
        <end position="321"/>
    </location>
</feature>
<feature type="region of interest" description="Disordered" evidence="1">
    <location>
        <begin position="309"/>
        <end position="338"/>
    </location>
</feature>
<gene>
    <name evidence="2" type="ORF">AK812_SmicGene40429</name>
</gene>
<protein>
    <submittedName>
        <fullName evidence="2">Uncharacterized protein</fullName>
    </submittedName>
</protein>
<dbReference type="OrthoDB" id="10274758at2759"/>
<sequence length="2038" mass="231114">MATFTGQPFKFQNVPPGDVFPTTTFWNAMLHFDKFLQVFVKNQTTKQRLPKKLVHNRVISNNTINDGTLYYSAPPLLMALLSVSQSTGAAGTIWDVVKYIERASNIIHQAVNDKAERFPFFNEHFVEARVVKESITAASEFIEGDRTGTRFNLSESALAAINDGMFFNEAFVANSRESLSQKNYAARETIGSSSSKNTLAAFLDQWVCKTHNADLETFYQRTGSQGEKPKALDMFDLILHACNPPDSELEEPLAFAISYFQAYAGAINLLRAYLYYSEDRLVGHLIHWSDVLRPDLGMTAKEFVRPDLTSSQSSQAAASSTAPPPPQPEQERSDESDWAEVPVPEGAVEYSFDFHKEDLQLCRGKLVHALDNPDSYIFAYDETPLYKPNENEGTLPIEHYVRRLVVYLGRLQSVTQNKSGGLNVQVYVKAGTSKWLHMYARMYHGCGIGTCEHLPTPAMLTAAALVKTEDDLKKDENDTFASASPEVKKERMNVLQAAKEIRDNLAIGGKPDATLVRTQHTFLAMDVEMYAHNKKTTFSLSEAFLHKGWRHLTKLSPEMHTPVNFENTIKVFSLLKQKVRAMNEDLRATTTIHLHLCLQAVVYENLIIPGSTESVAALGNMEETLERVYIDHIKEVIALVPAKTTHCDDQPRPKIVRLCSLNDVKTIRRQDMEHTLSAPIKLLPMILIIIIIIIITDFEVILQFPEPVYCPEQYWFKIDEYSVPKLINAEKDVKVFFCPGCESQKAETIFCRGQTEFAPSAAFPGQCIGCAFKSAHYTALYKVQNYGKLRQHERYALACAYYIYTNDLIDLRPADDLMELLRRCCPIVWERKESRSENPLEELLGDVFELTLGMLTFALRCPELFDRWGDVDTINACINGFERCFTRYAAKESLALINSCYPRKRKPAKADPAIERQVQDIIRVLPDGRFIAVPTSAELQPLSGVTSAEARSSDDNLFDTSQGVDVPRLVPDEVMDPNGQPEEENQVPEARPDTNIANVIKAKTWAVNPLRQQIAEVFEHVKNVIETHPDTIAFQPGRRHDRDRTIFNRMEVSSSFGMVTRRTWSKQCNVAVEITTMCVVRTSPTWVFQVITIFRNVSRRAHAREITAFRNVATATCSVNLNLEGLRTQPTTTLLLVSMVESLRNCRHVGCKFAILHGPWDNITFAKPPEEYTWEVANDAKKALRFLQKDLRHHIGRRNNAIYLDKRCESPIATIKCDEGGWVSLEWLLAYDLLWCHHHRKVAFALPRDPDARQREMQRRLQLLIDGNYINYRGGDGKLRLQFLGVRLRPPDAVPPDFNAMAPVFSNGMVHVETMREELRRDRRTARVRTEHLEQTANWIRPWAVRASAGYSVFVSAVMELDPSKFALSASMSLLGQIKGAYHATEIYNLNAIVTEGLKTGSDMMELGRTSGRLRSYFGIFPPWGSRNKLTRSRSRTVSDQRTPLVTLYVPIVDLVREGGRVTENGAVICERTVPFHMVKELWLCIPGSAPYGKFEEIEKLLDYELEDEICSEVERPLTPAADEMHCQRTLERILELLCELPDGPHDGTKAGIISQLSEYFGVDWSQTDWSRYNALYDDAVEFVILHTPPPTASADAPMETPHDAVARACEEAANAVIDKGEPMEDEPQPEVDRDNDVAMGGDDVWTIAEPEGELDLDMDIEEQAEGEATAEHATEVQSRTPVLRFDTQFHIDPEQAHYQQGLRVNIFHNAEPASVTDPHRDYAKYMAYIIVHLLYKNWSSYSKWLEMPVQAAQDAFKRGQPHDSLRKWGSLSEVDPMTGVPRELNDDEVLQHGIGRGEHDDPYGDHALSRYRTNQALSILVRGPMQLGCRRQHFLVNNHIREGTEVDTRMVHSSCAALLAKLVGKITGYQQFSMLTPRSRPLPSYIFNIDPFGICQLWGAKDCTRQLITMMVDLQIPIQHKYTIRLTNARAKGPESVYQGNALQHLPGGSMLPPGRTSILNTLLTAEEEAEIAPKAKPKAANRASDPQERKRRNQETYQQRYSESWDDRRWIVTDAYGKRRLPVPYHHRGVHVWMWT</sequence>
<comment type="caution">
    <text evidence="2">The sequence shown here is derived from an EMBL/GenBank/DDBJ whole genome shotgun (WGS) entry which is preliminary data.</text>
</comment>
<feature type="region of interest" description="Disordered" evidence="1">
    <location>
        <begin position="1972"/>
        <end position="2001"/>
    </location>
</feature>
<dbReference type="EMBL" id="LSRX01001502">
    <property type="protein sequence ID" value="OLP79302.1"/>
    <property type="molecule type" value="Genomic_DNA"/>
</dbReference>
<reference evidence="2 3" key="1">
    <citation type="submission" date="2016-02" db="EMBL/GenBank/DDBJ databases">
        <title>Genome analysis of coral dinoflagellate symbionts highlights evolutionary adaptations to a symbiotic lifestyle.</title>
        <authorList>
            <person name="Aranda M."/>
            <person name="Li Y."/>
            <person name="Liew Y.J."/>
            <person name="Baumgarten S."/>
            <person name="Simakov O."/>
            <person name="Wilson M."/>
            <person name="Piel J."/>
            <person name="Ashoor H."/>
            <person name="Bougouffa S."/>
            <person name="Bajic V.B."/>
            <person name="Ryu T."/>
            <person name="Ravasi T."/>
            <person name="Bayer T."/>
            <person name="Micklem G."/>
            <person name="Kim H."/>
            <person name="Bhak J."/>
            <person name="Lajeunesse T.C."/>
            <person name="Voolstra C.R."/>
        </authorList>
    </citation>
    <scope>NUCLEOTIDE SEQUENCE [LARGE SCALE GENOMIC DNA]</scope>
    <source>
        <strain evidence="2 3">CCMP2467</strain>
    </source>
</reference>